<evidence type="ECO:0000256" key="1">
    <source>
        <dbReference type="ARBA" id="ARBA00007764"/>
    </source>
</evidence>
<feature type="compositionally biased region" description="Basic and acidic residues" evidence="2">
    <location>
        <begin position="290"/>
        <end position="314"/>
    </location>
</feature>
<dbReference type="GO" id="GO:0005737">
    <property type="term" value="C:cytoplasm"/>
    <property type="evidence" value="ECO:0007669"/>
    <property type="project" value="TreeGrafter"/>
</dbReference>
<dbReference type="AlphaFoldDB" id="A0A1Y2E2E0"/>
<feature type="region of interest" description="Disordered" evidence="2">
    <location>
        <begin position="88"/>
        <end position="120"/>
    </location>
</feature>
<evidence type="ECO:0000313" key="3">
    <source>
        <dbReference type="EMBL" id="ORY65617.1"/>
    </source>
</evidence>
<gene>
    <name evidence="3" type="ORF">BCR35DRAFT_326551</name>
</gene>
<feature type="compositionally biased region" description="Basic and acidic residues" evidence="2">
    <location>
        <begin position="224"/>
        <end position="235"/>
    </location>
</feature>
<evidence type="ECO:0000313" key="4">
    <source>
        <dbReference type="Proteomes" id="UP000193467"/>
    </source>
</evidence>
<feature type="region of interest" description="Disordered" evidence="2">
    <location>
        <begin position="389"/>
        <end position="433"/>
    </location>
</feature>
<comment type="caution">
    <text evidence="3">The sequence shown here is derived from an EMBL/GenBank/DDBJ whole genome shotgun (WGS) entry which is preliminary data.</text>
</comment>
<accession>A0A1Y2E2E0</accession>
<evidence type="ECO:0000256" key="2">
    <source>
        <dbReference type="SAM" id="MobiDB-lite"/>
    </source>
</evidence>
<feature type="compositionally biased region" description="Low complexity" evidence="2">
    <location>
        <begin position="101"/>
        <end position="120"/>
    </location>
</feature>
<feature type="region of interest" description="Disordered" evidence="2">
    <location>
        <begin position="184"/>
        <end position="330"/>
    </location>
</feature>
<feature type="compositionally biased region" description="Basic and acidic residues" evidence="2">
    <location>
        <begin position="402"/>
        <end position="416"/>
    </location>
</feature>
<reference evidence="3 4" key="1">
    <citation type="submission" date="2016-07" db="EMBL/GenBank/DDBJ databases">
        <title>Pervasive Adenine N6-methylation of Active Genes in Fungi.</title>
        <authorList>
            <consortium name="DOE Joint Genome Institute"/>
            <person name="Mondo S.J."/>
            <person name="Dannebaum R.O."/>
            <person name="Kuo R.C."/>
            <person name="Labutti K."/>
            <person name="Haridas S."/>
            <person name="Kuo A."/>
            <person name="Salamov A."/>
            <person name="Ahrendt S.R."/>
            <person name="Lipzen A."/>
            <person name="Sullivan W."/>
            <person name="Andreopoulos W.B."/>
            <person name="Clum A."/>
            <person name="Lindquist E."/>
            <person name="Daum C."/>
            <person name="Ramamoorthy G.K."/>
            <person name="Gryganskyi A."/>
            <person name="Culley D."/>
            <person name="Magnuson J.K."/>
            <person name="James T.Y."/>
            <person name="O'Malley M.A."/>
            <person name="Stajich J.E."/>
            <person name="Spatafora J.W."/>
            <person name="Visel A."/>
            <person name="Grigoriev I.V."/>
        </authorList>
    </citation>
    <scope>NUCLEOTIDE SEQUENCE [LARGE SCALE GENOMIC DNA]</scope>
    <source>
        <strain evidence="3 4">62-1032</strain>
    </source>
</reference>
<feature type="compositionally biased region" description="Acidic residues" evidence="2">
    <location>
        <begin position="247"/>
        <end position="264"/>
    </location>
</feature>
<dbReference type="OrthoDB" id="9932926at2759"/>
<dbReference type="InterPro" id="IPR051033">
    <property type="entry name" value="SH3BGR"/>
</dbReference>
<name>A0A1Y2E2E0_9BASI</name>
<dbReference type="STRING" id="106004.A0A1Y2E2E0"/>
<keyword evidence="4" id="KW-1185">Reference proteome</keyword>
<dbReference type="PANTHER" id="PTHR12232:SF0">
    <property type="entry name" value="THIOREDOXIN DOMAIN-CONTAINING PROTEIN"/>
    <property type="match status" value="1"/>
</dbReference>
<dbReference type="Gene3D" id="3.40.30.10">
    <property type="entry name" value="Glutaredoxin"/>
    <property type="match status" value="1"/>
</dbReference>
<protein>
    <recommendedName>
        <fullName evidence="5">Glutaredoxin domain-containing protein</fullName>
    </recommendedName>
</protein>
<dbReference type="InParanoid" id="A0A1Y2E2E0"/>
<organism evidence="3 4">
    <name type="scientific">Leucosporidium creatinivorum</name>
    <dbReference type="NCBI Taxonomy" id="106004"/>
    <lineage>
        <taxon>Eukaryota</taxon>
        <taxon>Fungi</taxon>
        <taxon>Dikarya</taxon>
        <taxon>Basidiomycota</taxon>
        <taxon>Pucciniomycotina</taxon>
        <taxon>Microbotryomycetes</taxon>
        <taxon>Leucosporidiales</taxon>
        <taxon>Leucosporidium</taxon>
    </lineage>
</organism>
<dbReference type="EMBL" id="MCGR01000064">
    <property type="protein sequence ID" value="ORY65617.1"/>
    <property type="molecule type" value="Genomic_DNA"/>
</dbReference>
<dbReference type="InterPro" id="IPR036249">
    <property type="entry name" value="Thioredoxin-like_sf"/>
</dbReference>
<dbReference type="PANTHER" id="PTHR12232">
    <property type="entry name" value="SH3 DOMAIN-BINDING GLUTAMIC ACID-RICH-LIKE PROTEIN"/>
    <property type="match status" value="1"/>
</dbReference>
<dbReference type="Pfam" id="PF04908">
    <property type="entry name" value="SH3BGR"/>
    <property type="match status" value="1"/>
</dbReference>
<dbReference type="Proteomes" id="UP000193467">
    <property type="component" value="Unassembled WGS sequence"/>
</dbReference>
<dbReference type="InterPro" id="IPR006993">
    <property type="entry name" value="Glut_rich_SH3-bd"/>
</dbReference>
<proteinExistence type="inferred from homology"/>
<dbReference type="SUPFAM" id="SSF52833">
    <property type="entry name" value="Thioredoxin-like"/>
    <property type="match status" value="1"/>
</dbReference>
<evidence type="ECO:0008006" key="5">
    <source>
        <dbReference type="Google" id="ProtNLM"/>
    </source>
</evidence>
<comment type="similarity">
    <text evidence="1">Belongs to the SH3BGR family.</text>
</comment>
<sequence length="452" mass="49494">MPTIDVYVTTILSNPGIRSRHERVTRYLVSARVPYSVHDVASDEKAKSFWKRKDSTNELPCILVDGERVGSFADLDEAVEFGELRQFLRLDSPPPPPPEKSPSFSLPNSPNPSTSSRPSLDDFAALDLTAEELAALEKELLEGDTFDSGLGASEPPASYSSTVHHTVQPLRFTKADREEIDPVTGERIKYVRPLPDRPLASDAPKDDMAGLEDVSEQELGMLARELEAEERKMNGEQEDAPPVPEKDEVEEVVEVEEKGEEPLQEQDPAPQDMLAPAEEPLPEQAQDDSNVVKEQDDKEEVDKEEPNDATREDPAADTTPQSDEALAAATSVVGLGGASLSAPIEQVEKLSLSPEEVSELKNDLASGTLSLEVDQPSAYEKEVLKDIKAEAAKPQDDDEKIEMEQRSSRREVEKLKAGLNSGKKLEGESEVPELGVPAMEERVAAAIRDGEL</sequence>